<name>A0A9Q4Q0S6_9EURY</name>
<dbReference type="GO" id="GO:0008270">
    <property type="term" value="F:zinc ion binding"/>
    <property type="evidence" value="ECO:0007669"/>
    <property type="project" value="InterPro"/>
</dbReference>
<reference evidence="1" key="1">
    <citation type="submission" date="2022-06" db="EMBL/GenBank/DDBJ databases">
        <title>Natrinema sp. a new haloarchaeum isolate from saline soil.</title>
        <authorList>
            <person name="Strakova D."/>
            <person name="Galisteo C."/>
            <person name="Sanchez-Porro C."/>
            <person name="Ventosa A."/>
        </authorList>
    </citation>
    <scope>NUCLEOTIDE SEQUENCE</scope>
    <source>
        <strain evidence="1">S1CR25-10</strain>
    </source>
</reference>
<dbReference type="EMBL" id="JAMQOT010000005">
    <property type="protein sequence ID" value="MDF9746925.1"/>
    <property type="molecule type" value="Genomic_DNA"/>
</dbReference>
<evidence type="ECO:0000313" key="1">
    <source>
        <dbReference type="EMBL" id="MDF9746925.1"/>
    </source>
</evidence>
<accession>A0A9Q4Q0S6</accession>
<dbReference type="Proteomes" id="UP001154061">
    <property type="component" value="Unassembled WGS sequence"/>
</dbReference>
<keyword evidence="2" id="KW-1185">Reference proteome</keyword>
<gene>
    <name evidence="1" type="ORF">NDI89_15145</name>
</gene>
<evidence type="ECO:0008006" key="3">
    <source>
        <dbReference type="Google" id="ProtNLM"/>
    </source>
</evidence>
<dbReference type="Pfam" id="PF24461">
    <property type="entry name" value="DUF7576"/>
    <property type="match status" value="1"/>
</dbReference>
<proteinExistence type="predicted"/>
<dbReference type="RefSeq" id="WP_277522603.1">
    <property type="nucleotide sequence ID" value="NZ_JAMQOT010000005.1"/>
</dbReference>
<evidence type="ECO:0000313" key="2">
    <source>
        <dbReference type="Proteomes" id="UP001154061"/>
    </source>
</evidence>
<sequence>MSDRPERATCDTVEECAVCGDRIPVNDWHIATTDEETEIHSFCSEECRDDWTE</sequence>
<comment type="caution">
    <text evidence="1">The sequence shown here is derived from an EMBL/GenBank/DDBJ whole genome shotgun (WGS) entry which is preliminary data.</text>
</comment>
<dbReference type="AlphaFoldDB" id="A0A9Q4Q0S6"/>
<dbReference type="InterPro" id="IPR055998">
    <property type="entry name" value="DUF7576"/>
</dbReference>
<organism evidence="1 2">
    <name type="scientific">Natrinema salsiterrestre</name>
    <dbReference type="NCBI Taxonomy" id="2950540"/>
    <lineage>
        <taxon>Archaea</taxon>
        <taxon>Methanobacteriati</taxon>
        <taxon>Methanobacteriota</taxon>
        <taxon>Stenosarchaea group</taxon>
        <taxon>Halobacteria</taxon>
        <taxon>Halobacteriales</taxon>
        <taxon>Natrialbaceae</taxon>
        <taxon>Natrinema</taxon>
    </lineage>
</organism>
<protein>
    <recommendedName>
        <fullName evidence="3">Small CPxCG-related zinc finger protein</fullName>
    </recommendedName>
</protein>